<gene>
    <name evidence="1" type="ORF">CUT44_13560</name>
</gene>
<accession>A0A2M8LZ91</accession>
<reference evidence="1 2" key="1">
    <citation type="submission" date="2017-11" db="EMBL/GenBank/DDBJ databases">
        <title>Streptomyces carmine sp. nov., a novel actinomycete isolated from Sophora alopecuroides in Xinjiang, China.</title>
        <authorList>
            <person name="Wang Y."/>
            <person name="Luo X."/>
            <person name="Wan C."/>
            <person name="Zhang L."/>
        </authorList>
    </citation>
    <scope>NUCLEOTIDE SEQUENCE [LARGE SCALE GENOMIC DNA]</scope>
    <source>
        <strain evidence="1 2">TRM SA0054</strain>
    </source>
</reference>
<organism evidence="1 2">
    <name type="scientific">Streptomyces carminius</name>
    <dbReference type="NCBI Taxonomy" id="2665496"/>
    <lineage>
        <taxon>Bacteria</taxon>
        <taxon>Bacillati</taxon>
        <taxon>Actinomycetota</taxon>
        <taxon>Actinomycetes</taxon>
        <taxon>Kitasatosporales</taxon>
        <taxon>Streptomycetaceae</taxon>
        <taxon>Streptomyces</taxon>
    </lineage>
</organism>
<dbReference type="EMBL" id="PGGW01000045">
    <property type="protein sequence ID" value="PJE97272.1"/>
    <property type="molecule type" value="Genomic_DNA"/>
</dbReference>
<dbReference type="InterPro" id="IPR007612">
    <property type="entry name" value="LOR"/>
</dbReference>
<sequence length="199" mass="22840">MDNSRFQTQERFHIRQKVTFAVNRYVVTTEEPDGSEGEVVAFAQQKRLAFKEQVTCYTDESRQRVLCSFKARKILDLGTVYDVTDEAGDVIGSFRKKFAASLLRSTWQLEQPGRAELTGLERSRFVAVLRRVWGVIPFTDLLPFAWPYHFDFTLGGRQVLSVDKKFGLRDRYVLEVASPDVDRRLAIAQAVALDALQDR</sequence>
<dbReference type="Proteomes" id="UP000230407">
    <property type="component" value="Unassembled WGS sequence"/>
</dbReference>
<comment type="caution">
    <text evidence="1">The sequence shown here is derived from an EMBL/GenBank/DDBJ whole genome shotgun (WGS) entry which is preliminary data.</text>
</comment>
<keyword evidence="2" id="KW-1185">Reference proteome</keyword>
<dbReference type="Pfam" id="PF04525">
    <property type="entry name" value="LOR"/>
    <property type="match status" value="1"/>
</dbReference>
<evidence type="ECO:0000313" key="1">
    <source>
        <dbReference type="EMBL" id="PJE97272.1"/>
    </source>
</evidence>
<name>A0A2M8LZ91_9ACTN</name>
<protein>
    <submittedName>
        <fullName evidence="1">Uncharacterized protein</fullName>
    </submittedName>
</protein>
<proteinExistence type="predicted"/>
<dbReference type="AlphaFoldDB" id="A0A2M8LZ91"/>
<dbReference type="RefSeq" id="WP_100202219.1">
    <property type="nucleotide sequence ID" value="NZ_PGGW01000045.1"/>
</dbReference>
<evidence type="ECO:0000313" key="2">
    <source>
        <dbReference type="Proteomes" id="UP000230407"/>
    </source>
</evidence>